<dbReference type="InterPro" id="IPR052220">
    <property type="entry name" value="METTL25"/>
</dbReference>
<dbReference type="InterPro" id="IPR025714">
    <property type="entry name" value="Methyltranfer_dom"/>
</dbReference>
<dbReference type="PANTHER" id="PTHR12496:SF2">
    <property type="entry name" value="METHYLTRANSFERASE-LIKE PROTEIN 25B"/>
    <property type="match status" value="1"/>
</dbReference>
<keyword evidence="2" id="KW-1185">Reference proteome</keyword>
<name>A0ABM0MNA3_SACKO</name>
<feature type="domain" description="Methyltransferase" evidence="1">
    <location>
        <begin position="133"/>
        <end position="340"/>
    </location>
</feature>
<dbReference type="Proteomes" id="UP000694865">
    <property type="component" value="Unplaced"/>
</dbReference>
<reference evidence="3" key="1">
    <citation type="submission" date="2025-08" db="UniProtKB">
        <authorList>
            <consortium name="RefSeq"/>
        </authorList>
    </citation>
    <scope>IDENTIFICATION</scope>
    <source>
        <tissue evidence="3">Testes</tissue>
    </source>
</reference>
<proteinExistence type="predicted"/>
<dbReference type="Pfam" id="PF13679">
    <property type="entry name" value="Methyltransf_32"/>
    <property type="match status" value="1"/>
</dbReference>
<protein>
    <submittedName>
        <fullName evidence="3">Protein RRNAD1-like</fullName>
    </submittedName>
</protein>
<evidence type="ECO:0000313" key="2">
    <source>
        <dbReference type="Proteomes" id="UP000694865"/>
    </source>
</evidence>
<organism evidence="2 3">
    <name type="scientific">Saccoglossus kowalevskii</name>
    <name type="common">Acorn worm</name>
    <dbReference type="NCBI Taxonomy" id="10224"/>
    <lineage>
        <taxon>Eukaryota</taxon>
        <taxon>Metazoa</taxon>
        <taxon>Hemichordata</taxon>
        <taxon>Enteropneusta</taxon>
        <taxon>Harrimaniidae</taxon>
        <taxon>Saccoglossus</taxon>
    </lineage>
</organism>
<dbReference type="RefSeq" id="XP_006821494.1">
    <property type="nucleotide sequence ID" value="XM_006821431.1"/>
</dbReference>
<accession>A0ABM0MNA3</accession>
<sequence length="559" mass="63302">MGILCNSDTVRSLKEHTKRLLCFVNYYKWLSDAYVVEFFVKDHWNTIPKQWQDVLQDLEIDVMGSLLMQSPKAETSFCKVWPLSLLAYRSAAHALALSRTPRDTDDEIQHVLKKTKPCYEPLPHHYRRHVKPKKQYEISRLAKLIYGVSEQVLCKNLVDVGSGQGHLTRLLSFGYGLNITTVEAEGCHISGANKYDRKLKKFIDLKTIENPSKLKGIKQSEAIESLVPSHVIYRIDPSIAVDNFLTLISENKNSMLANGTAQQKGTPDLSDINDALQCVSSDLDNEKNSAAGHSEKQNDKFVFAGLHTCGDLGPTMLRVFTKCLNAKALVSVGCCYSKMTCKTVQPAQPPHRGKSCTHSDCIDEVKTQRIGGDDPTISQPVGFPMSCWLESIPNHELNYEPRELACHSVDIYCQRLRDEDPNIILQSYRAILEIVIQKQAPDLTQHHSGVRHIKKTMHNIKKGHDMPLESYISDALRKLGIPPISFAEFKDLRECLTRWKQHIAFHILRSLTAPVIESLILIDRMIYLHEQGIDSELIPLFDPKLSPRNFVLVALKNNE</sequence>
<evidence type="ECO:0000313" key="3">
    <source>
        <dbReference type="RefSeq" id="XP_006821494.1"/>
    </source>
</evidence>
<dbReference type="PANTHER" id="PTHR12496">
    <property type="entry name" value="CGI-41 METHYLTRANSFERASE"/>
    <property type="match status" value="1"/>
</dbReference>
<evidence type="ECO:0000259" key="1">
    <source>
        <dbReference type="Pfam" id="PF13679"/>
    </source>
</evidence>
<gene>
    <name evidence="3" type="primary">LOC100370823</name>
</gene>
<dbReference type="GeneID" id="100370823"/>